<protein>
    <submittedName>
        <fullName evidence="9">Rod shape-determining protein MreD</fullName>
    </submittedName>
</protein>
<evidence type="ECO:0000256" key="5">
    <source>
        <dbReference type="ARBA" id="ARBA00022960"/>
    </source>
</evidence>
<dbReference type="InterPro" id="IPR007227">
    <property type="entry name" value="Cell_shape_determining_MreD"/>
</dbReference>
<reference evidence="10" key="1">
    <citation type="submission" date="2016-10" db="EMBL/GenBank/DDBJ databases">
        <authorList>
            <person name="Varghese N."/>
            <person name="Submissions S."/>
        </authorList>
    </citation>
    <scope>NUCLEOTIDE SEQUENCE [LARGE SCALE GENOMIC DNA]</scope>
    <source>
        <strain evidence="10">Nm69</strain>
    </source>
</reference>
<keyword evidence="6 8" id="KW-1133">Transmembrane helix</keyword>
<evidence type="ECO:0000256" key="2">
    <source>
        <dbReference type="ARBA" id="ARBA00007776"/>
    </source>
</evidence>
<evidence type="ECO:0000256" key="1">
    <source>
        <dbReference type="ARBA" id="ARBA00004651"/>
    </source>
</evidence>
<dbReference type="GO" id="GO:0005886">
    <property type="term" value="C:plasma membrane"/>
    <property type="evidence" value="ECO:0007669"/>
    <property type="project" value="UniProtKB-SubCell"/>
</dbReference>
<dbReference type="Pfam" id="PF04093">
    <property type="entry name" value="MreD"/>
    <property type="match status" value="1"/>
</dbReference>
<feature type="transmembrane region" description="Helical" evidence="8">
    <location>
        <begin position="97"/>
        <end position="114"/>
    </location>
</feature>
<comment type="similarity">
    <text evidence="2">Belongs to the MreD family.</text>
</comment>
<evidence type="ECO:0000256" key="6">
    <source>
        <dbReference type="ARBA" id="ARBA00022989"/>
    </source>
</evidence>
<keyword evidence="10" id="KW-1185">Reference proteome</keyword>
<evidence type="ECO:0000313" key="9">
    <source>
        <dbReference type="EMBL" id="SFK90405.1"/>
    </source>
</evidence>
<comment type="subcellular location">
    <subcellularLocation>
        <location evidence="1">Cell membrane</location>
        <topology evidence="1">Multi-pass membrane protein</topology>
    </subcellularLocation>
</comment>
<feature type="transmembrane region" description="Helical" evidence="8">
    <location>
        <begin position="151"/>
        <end position="171"/>
    </location>
</feature>
<feature type="transmembrane region" description="Helical" evidence="8">
    <location>
        <begin position="126"/>
        <end position="145"/>
    </location>
</feature>
<keyword evidence="3" id="KW-1003">Cell membrane</keyword>
<sequence length="184" mass="20630">MLSLKIIDESKLHPHKYFSRDMLAPAKLWYVLLSLALALILNFIPSQSFSLSARPDFAALVILFWSINQPQRMGMSIAFCIGLMMDVHNAGILGHHALAYCAIVYIASVFRRRLRIFDLMQQAPQVGLILLIMQGLLVLIALLNGSNLPDWTFFLASLTGAIVWPLIAFILSIPLRPRPDSETI</sequence>
<dbReference type="PANTHER" id="PTHR37484">
    <property type="entry name" value="ROD SHAPE-DETERMINING PROTEIN MRED"/>
    <property type="match status" value="1"/>
</dbReference>
<name>A0A1I4DBB9_9PROT</name>
<dbReference type="AlphaFoldDB" id="A0A1I4DBB9"/>
<keyword evidence="4 8" id="KW-0812">Transmembrane</keyword>
<dbReference type="NCBIfam" id="TIGR03426">
    <property type="entry name" value="shape_MreD"/>
    <property type="match status" value="1"/>
</dbReference>
<gene>
    <name evidence="9" type="ORF">SAMN05216302_102026</name>
</gene>
<keyword evidence="7 8" id="KW-0472">Membrane</keyword>
<dbReference type="PANTHER" id="PTHR37484:SF1">
    <property type="entry name" value="ROD SHAPE-DETERMINING PROTEIN MRED"/>
    <property type="match status" value="1"/>
</dbReference>
<proteinExistence type="inferred from homology"/>
<dbReference type="InterPro" id="IPR026034">
    <property type="entry name" value="MreD_proteobac"/>
</dbReference>
<evidence type="ECO:0000256" key="4">
    <source>
        <dbReference type="ARBA" id="ARBA00022692"/>
    </source>
</evidence>
<dbReference type="Proteomes" id="UP000199533">
    <property type="component" value="Unassembled WGS sequence"/>
</dbReference>
<keyword evidence="5" id="KW-0133">Cell shape</keyword>
<evidence type="ECO:0000256" key="8">
    <source>
        <dbReference type="SAM" id="Phobius"/>
    </source>
</evidence>
<accession>A0A1I4DBB9</accession>
<evidence type="ECO:0000256" key="7">
    <source>
        <dbReference type="ARBA" id="ARBA00023136"/>
    </source>
</evidence>
<dbReference type="EMBL" id="FOSP01000020">
    <property type="protein sequence ID" value="SFK90405.1"/>
    <property type="molecule type" value="Genomic_DNA"/>
</dbReference>
<evidence type="ECO:0000313" key="10">
    <source>
        <dbReference type="Proteomes" id="UP000199533"/>
    </source>
</evidence>
<feature type="transmembrane region" description="Helical" evidence="8">
    <location>
        <begin position="28"/>
        <end position="45"/>
    </location>
</feature>
<evidence type="ECO:0000256" key="3">
    <source>
        <dbReference type="ARBA" id="ARBA00022475"/>
    </source>
</evidence>
<dbReference type="GO" id="GO:0008360">
    <property type="term" value="P:regulation of cell shape"/>
    <property type="evidence" value="ECO:0007669"/>
    <property type="project" value="UniProtKB-KW"/>
</dbReference>
<organism evidence="9 10">
    <name type="scientific">Nitrosomonas aestuarii</name>
    <dbReference type="NCBI Taxonomy" id="52441"/>
    <lineage>
        <taxon>Bacteria</taxon>
        <taxon>Pseudomonadati</taxon>
        <taxon>Pseudomonadota</taxon>
        <taxon>Betaproteobacteria</taxon>
        <taxon>Nitrosomonadales</taxon>
        <taxon>Nitrosomonadaceae</taxon>
        <taxon>Nitrosomonas</taxon>
    </lineage>
</organism>
<dbReference type="PIRSF" id="PIRSF018472">
    <property type="entry name" value="MreD_proteobac"/>
    <property type="match status" value="1"/>
</dbReference>
<dbReference type="STRING" id="52441.SAMN05216302_102026"/>